<evidence type="ECO:0000256" key="1">
    <source>
        <dbReference type="SAM" id="MobiDB-lite"/>
    </source>
</evidence>
<proteinExistence type="predicted"/>
<gene>
    <name evidence="2" type="ORF">Purlil1_4619</name>
</gene>
<evidence type="ECO:0000313" key="2">
    <source>
        <dbReference type="EMBL" id="KAK4091039.1"/>
    </source>
</evidence>
<evidence type="ECO:0000313" key="3">
    <source>
        <dbReference type="Proteomes" id="UP001287286"/>
    </source>
</evidence>
<organism evidence="2 3">
    <name type="scientific">Purpureocillium lilacinum</name>
    <name type="common">Paecilomyces lilacinus</name>
    <dbReference type="NCBI Taxonomy" id="33203"/>
    <lineage>
        <taxon>Eukaryota</taxon>
        <taxon>Fungi</taxon>
        <taxon>Dikarya</taxon>
        <taxon>Ascomycota</taxon>
        <taxon>Pezizomycotina</taxon>
        <taxon>Sordariomycetes</taxon>
        <taxon>Hypocreomycetidae</taxon>
        <taxon>Hypocreales</taxon>
        <taxon>Ophiocordycipitaceae</taxon>
        <taxon>Purpureocillium</taxon>
    </lineage>
</organism>
<accession>A0ABR0C432</accession>
<protein>
    <submittedName>
        <fullName evidence="2">Uncharacterized protein</fullName>
    </submittedName>
</protein>
<sequence>MKQGLGGGCKRQLERPGRMGRNLQGTPTGAAECRHGPNTPETCTSEHPAARRPVMVGSLTQLAANVQPEPPCFAPRPERRDRWHALHGYDTSDSPWRRGNGANEERRVRVEEKLQTAARAHLQWPWRKHGNFTIQQCYMAALGAGTYPSSPHVCQLKQRRKQRLMTTVPSRAGYSTKAKDRLRPFKARAWRVNIERKNEPTLYGVLLSPPSLAFGGSLQLGPKGSIRAEPLGGYGVCGNRSTGAQEPPRNIPQKPDASSTAPRPTTLCMERWGLLPRCNGPIMSKAPAFYPRPGVGHPEVVLANDEAAGIAAQVQSGLCRSGCHTGVQLVGDTWIILANRRHGCCEGCQRPTTEYKLEGLTTPTDSRLTTPLLAYLVLLKSAARPPGRYAVGQKARDPAWPFSDYIRVAVLEDCHSEVSIEGMIHATVVVLLRRQGNMEWPPDPRGLLQLRVRQAGTGRWAPPCKGQPGRAPVFAEPNPRVTRVAHGGGPAPRESSHTSWTGDGPRWAPMRSVRPFRRVIVLMSDLDRPFRQRRKSPGARNGVKSMNLLEPPARVYAISAWNKRAIVGKNFIPSVYFPPFHRFLQNIP</sequence>
<name>A0ABR0C432_PURLI</name>
<comment type="caution">
    <text evidence="2">The sequence shown here is derived from an EMBL/GenBank/DDBJ whole genome shotgun (WGS) entry which is preliminary data.</text>
</comment>
<feature type="region of interest" description="Disordered" evidence="1">
    <location>
        <begin position="238"/>
        <end position="264"/>
    </location>
</feature>
<reference evidence="2 3" key="1">
    <citation type="journal article" date="2024" name="Microbiol. Resour. Announc.">
        <title>Genome annotations for the ascomycete fungi Trichoderma harzianum, Trichoderma aggressivum, and Purpureocillium lilacinum.</title>
        <authorList>
            <person name="Beijen E.P.W."/>
            <person name="Ohm R.A."/>
        </authorList>
    </citation>
    <scope>NUCLEOTIDE SEQUENCE [LARGE SCALE GENOMIC DNA]</scope>
    <source>
        <strain evidence="2 3">CBS 150709</strain>
    </source>
</reference>
<feature type="region of interest" description="Disordered" evidence="1">
    <location>
        <begin position="485"/>
        <end position="506"/>
    </location>
</feature>
<dbReference type="Proteomes" id="UP001287286">
    <property type="component" value="Unassembled WGS sequence"/>
</dbReference>
<keyword evidence="3" id="KW-1185">Reference proteome</keyword>
<feature type="region of interest" description="Disordered" evidence="1">
    <location>
        <begin position="1"/>
        <end position="46"/>
    </location>
</feature>
<dbReference type="EMBL" id="JAWRVI010000013">
    <property type="protein sequence ID" value="KAK4091039.1"/>
    <property type="molecule type" value="Genomic_DNA"/>
</dbReference>